<evidence type="ECO:0000313" key="3">
    <source>
        <dbReference type="Proteomes" id="UP001622690"/>
    </source>
</evidence>
<feature type="transmembrane region" description="Helical" evidence="1">
    <location>
        <begin position="43"/>
        <end position="64"/>
    </location>
</feature>
<keyword evidence="3" id="KW-1185">Reference proteome</keyword>
<reference evidence="2 3" key="1">
    <citation type="submission" date="2022-10" db="EMBL/GenBank/DDBJ databases">
        <title>The complete genomes of actinobacterial strains from the NBC collection.</title>
        <authorList>
            <person name="Joergensen T.S."/>
            <person name="Alvarez Arevalo M."/>
            <person name="Sterndorff E.B."/>
            <person name="Faurdal D."/>
            <person name="Vuksanovic O."/>
            <person name="Mourched A.-S."/>
            <person name="Charusanti P."/>
            <person name="Shaw S."/>
            <person name="Blin K."/>
            <person name="Weber T."/>
        </authorList>
    </citation>
    <scope>NUCLEOTIDE SEQUENCE [LARGE SCALE GENOMIC DNA]</scope>
    <source>
        <strain evidence="2 3">NBC_00206</strain>
    </source>
</reference>
<keyword evidence="1" id="KW-0812">Transmembrane</keyword>
<keyword evidence="1" id="KW-0472">Membrane</keyword>
<keyword evidence="1" id="KW-1133">Transmembrane helix</keyword>
<name>A0ABZ1IYD2_9ACTN</name>
<accession>A0ABZ1IYD2</accession>
<dbReference type="Proteomes" id="UP001622690">
    <property type="component" value="Chromosome"/>
</dbReference>
<evidence type="ECO:0000256" key="1">
    <source>
        <dbReference type="SAM" id="Phobius"/>
    </source>
</evidence>
<sequence>MNRVRRETAARRLMEAAPPPPVPPELYPEIVRRGERLLRLHRAAVLLMWVLLGAAAVAFTVWAITAQPWVEPPSETTPPLTGW</sequence>
<dbReference type="RefSeq" id="WP_055621734.1">
    <property type="nucleotide sequence ID" value="NZ_CP108125.1"/>
</dbReference>
<proteinExistence type="predicted"/>
<gene>
    <name evidence="2" type="ORF">OHU27_21620</name>
</gene>
<dbReference type="EMBL" id="CP108125">
    <property type="protein sequence ID" value="WTO84873.1"/>
    <property type="molecule type" value="Genomic_DNA"/>
</dbReference>
<evidence type="ECO:0000313" key="2">
    <source>
        <dbReference type="EMBL" id="WTO84873.1"/>
    </source>
</evidence>
<protein>
    <submittedName>
        <fullName evidence="2">Uncharacterized protein</fullName>
    </submittedName>
</protein>
<organism evidence="2 3">
    <name type="scientific">Streptomyces nigra</name>
    <dbReference type="NCBI Taxonomy" id="1827580"/>
    <lineage>
        <taxon>Bacteria</taxon>
        <taxon>Bacillati</taxon>
        <taxon>Actinomycetota</taxon>
        <taxon>Actinomycetes</taxon>
        <taxon>Kitasatosporales</taxon>
        <taxon>Streptomycetaceae</taxon>
        <taxon>Streptomyces</taxon>
    </lineage>
</organism>